<dbReference type="EMBL" id="JANTQA010000023">
    <property type="protein sequence ID" value="KAJ3444502.1"/>
    <property type="molecule type" value="Genomic_DNA"/>
</dbReference>
<comment type="caution">
    <text evidence="3">The sequence shown here is derived from an EMBL/GenBank/DDBJ whole genome shotgun (WGS) entry which is preliminary data.</text>
</comment>
<reference evidence="3" key="1">
    <citation type="submission" date="2022-08" db="EMBL/GenBank/DDBJ databases">
        <title>Novel sulphate-reducing endosymbionts in the free-living metamonad Anaeramoeba.</title>
        <authorList>
            <person name="Jerlstrom-Hultqvist J."/>
            <person name="Cepicka I."/>
            <person name="Gallot-Lavallee L."/>
            <person name="Salas-Leiva D."/>
            <person name="Curtis B.A."/>
            <person name="Zahonova K."/>
            <person name="Pipaliya S."/>
            <person name="Dacks J."/>
            <person name="Roger A.J."/>
        </authorList>
    </citation>
    <scope>NUCLEOTIDE SEQUENCE</scope>
    <source>
        <strain evidence="3">Busselton2</strain>
    </source>
</reference>
<dbReference type="GO" id="GO:0008270">
    <property type="term" value="F:zinc ion binding"/>
    <property type="evidence" value="ECO:0007669"/>
    <property type="project" value="UniProtKB-KW"/>
</dbReference>
<dbReference type="PROSITE" id="PS50089">
    <property type="entry name" value="ZF_RING_2"/>
    <property type="match status" value="1"/>
</dbReference>
<name>A0AAV7ZV76_9EUKA</name>
<dbReference type="GO" id="GO:0005737">
    <property type="term" value="C:cytoplasm"/>
    <property type="evidence" value="ECO:0007669"/>
    <property type="project" value="TreeGrafter"/>
</dbReference>
<feature type="domain" description="RING-type" evidence="2">
    <location>
        <begin position="65"/>
        <end position="109"/>
    </location>
</feature>
<keyword evidence="1" id="KW-0862">Zinc</keyword>
<protein>
    <submittedName>
        <fullName evidence="3">Protein sip5</fullName>
    </submittedName>
</protein>
<evidence type="ECO:0000313" key="3">
    <source>
        <dbReference type="EMBL" id="KAJ3444502.1"/>
    </source>
</evidence>
<dbReference type="InterPro" id="IPR001841">
    <property type="entry name" value="Znf_RING"/>
</dbReference>
<dbReference type="PANTHER" id="PTHR31315:SF1">
    <property type="entry name" value="PROTEIN SIP5"/>
    <property type="match status" value="1"/>
</dbReference>
<evidence type="ECO:0000313" key="4">
    <source>
        <dbReference type="Proteomes" id="UP001146793"/>
    </source>
</evidence>
<evidence type="ECO:0000256" key="1">
    <source>
        <dbReference type="PROSITE-ProRule" id="PRU00175"/>
    </source>
</evidence>
<evidence type="ECO:0000259" key="2">
    <source>
        <dbReference type="PROSITE" id="PS50089"/>
    </source>
</evidence>
<dbReference type="AlphaFoldDB" id="A0AAV7ZV76"/>
<dbReference type="InterPro" id="IPR039301">
    <property type="entry name" value="Sip5/DA2"/>
</dbReference>
<organism evidence="3 4">
    <name type="scientific">Anaeramoeba flamelloides</name>
    <dbReference type="NCBI Taxonomy" id="1746091"/>
    <lineage>
        <taxon>Eukaryota</taxon>
        <taxon>Metamonada</taxon>
        <taxon>Anaeramoebidae</taxon>
        <taxon>Anaeramoeba</taxon>
    </lineage>
</organism>
<sequence length="204" mass="24465">MNNNSEKKLKRYIQESKFNLHSPTFEIYETIFYNEQTVKKMIEEEKLAPIFFPEMDPTECAQEECSICFNYFPILNRNSCCSKGICTECFLQICPNIIGNSNDRCPFCRQSNFKVNYSLSNIKLNKEKENLESENFLEMVVESRKKERETFQNEHDLIMKKLLEIKRQEIKNGCYSDLINHDNQKNQFRQKEKEMFMQIRNNQN</sequence>
<accession>A0AAV7ZV76</accession>
<gene>
    <name evidence="3" type="ORF">M0812_10357</name>
</gene>
<keyword evidence="1" id="KW-0479">Metal-binding</keyword>
<dbReference type="PANTHER" id="PTHR31315">
    <property type="entry name" value="PROTEIN SIP5"/>
    <property type="match status" value="1"/>
</dbReference>
<keyword evidence="1" id="KW-0863">Zinc-finger</keyword>
<dbReference type="Proteomes" id="UP001146793">
    <property type="component" value="Unassembled WGS sequence"/>
</dbReference>
<proteinExistence type="predicted"/>